<feature type="compositionally biased region" description="Basic and acidic residues" evidence="2">
    <location>
        <begin position="304"/>
        <end position="317"/>
    </location>
</feature>
<evidence type="ECO:0000313" key="6">
    <source>
        <dbReference type="Proteomes" id="UP001597497"/>
    </source>
</evidence>
<keyword evidence="1 5" id="KW-0378">Hydrolase</keyword>
<dbReference type="EMBL" id="JBHUMM010000002">
    <property type="protein sequence ID" value="MFD2670491.1"/>
    <property type="molecule type" value="Genomic_DNA"/>
</dbReference>
<protein>
    <submittedName>
        <fullName evidence="5">N-acetylmuramoyl-L-alanine amidase</fullName>
        <ecNumber evidence="5">3.5.1.28</ecNumber>
    </submittedName>
</protein>
<name>A0ABW5R6W4_9BACL</name>
<dbReference type="SMART" id="SM00646">
    <property type="entry name" value="Ami_3"/>
    <property type="match status" value="1"/>
</dbReference>
<dbReference type="Pfam" id="PF00395">
    <property type="entry name" value="SLH"/>
    <property type="match status" value="3"/>
</dbReference>
<feature type="domain" description="SLH" evidence="4">
    <location>
        <begin position="353"/>
        <end position="416"/>
    </location>
</feature>
<keyword evidence="3" id="KW-0732">Signal</keyword>
<dbReference type="EC" id="3.5.1.28" evidence="5"/>
<gene>
    <name evidence="5" type="ORF">ACFSUC_02570</name>
</gene>
<dbReference type="SUPFAM" id="SSF53187">
    <property type="entry name" value="Zn-dependent exopeptidases"/>
    <property type="match status" value="1"/>
</dbReference>
<comment type="caution">
    <text evidence="5">The sequence shown here is derived from an EMBL/GenBank/DDBJ whole genome shotgun (WGS) entry which is preliminary data.</text>
</comment>
<feature type="compositionally biased region" description="Polar residues" evidence="2">
    <location>
        <begin position="318"/>
        <end position="335"/>
    </location>
</feature>
<evidence type="ECO:0000256" key="3">
    <source>
        <dbReference type="SAM" id="SignalP"/>
    </source>
</evidence>
<evidence type="ECO:0000313" key="5">
    <source>
        <dbReference type="EMBL" id="MFD2670491.1"/>
    </source>
</evidence>
<dbReference type="Pfam" id="PF01520">
    <property type="entry name" value="Amidase_3"/>
    <property type="match status" value="1"/>
</dbReference>
<proteinExistence type="predicted"/>
<organism evidence="5 6">
    <name type="scientific">Marinicrinis sediminis</name>
    <dbReference type="NCBI Taxonomy" id="1652465"/>
    <lineage>
        <taxon>Bacteria</taxon>
        <taxon>Bacillati</taxon>
        <taxon>Bacillota</taxon>
        <taxon>Bacilli</taxon>
        <taxon>Bacillales</taxon>
        <taxon>Paenibacillaceae</taxon>
    </lineage>
</organism>
<feature type="chain" id="PRO_5047109395" evidence="3">
    <location>
        <begin position="26"/>
        <end position="475"/>
    </location>
</feature>
<dbReference type="Gene3D" id="3.40.630.40">
    <property type="entry name" value="Zn-dependent exopeptidases"/>
    <property type="match status" value="1"/>
</dbReference>
<dbReference type="Proteomes" id="UP001597497">
    <property type="component" value="Unassembled WGS sequence"/>
</dbReference>
<evidence type="ECO:0000256" key="2">
    <source>
        <dbReference type="SAM" id="MobiDB-lite"/>
    </source>
</evidence>
<feature type="domain" description="SLH" evidence="4">
    <location>
        <begin position="215"/>
        <end position="278"/>
    </location>
</feature>
<keyword evidence="6" id="KW-1185">Reference proteome</keyword>
<sequence>MKLKLTTLLLSLIVLLGSSLESLYAATVVIDPGHGGRDPGAIGINGLYEKEVNLSISKMVAEELQRRGYDIIMTRDHDKYLSLQDRVSFTNKQKADIFVSIHANAFHSSSLKGTMVLYYDDNYPQASYPASWEMRQLTPKSKMLAQSVLSEAVSQTNMVNKGLIPSAVYVVRMGKIPSILVETGFLSNMQDATRLADPSFRKKMALAIVDGIESYMPLSFRDLRGHWATDSILRLKDEGYVNGVAENIFQPNRAMTRAEFMAFMDRVFHFASKSTVTVASAETKKSAETEGSSVDSAPSAEEVQTDKQDGTETKQHTDSPANETDNSEDGTGQSEGETDEAPPVPDTPVEEPESMSYRDLTESHWAYKILEKAVDSKYINGYPDGTIRPNDPISRAEVSVIFNRIWEDGKSNLSSSLHSYVDVPQHKWYAQAIYLMQAAAILNGKTINEFKPLDHMTRAEATVMLDRYLLQYQKN</sequence>
<feature type="region of interest" description="Disordered" evidence="2">
    <location>
        <begin position="282"/>
        <end position="358"/>
    </location>
</feature>
<dbReference type="PANTHER" id="PTHR30404:SF0">
    <property type="entry name" value="N-ACETYLMURAMOYL-L-ALANINE AMIDASE AMIC"/>
    <property type="match status" value="1"/>
</dbReference>
<evidence type="ECO:0000259" key="4">
    <source>
        <dbReference type="PROSITE" id="PS51272"/>
    </source>
</evidence>
<dbReference type="RefSeq" id="WP_379927880.1">
    <property type="nucleotide sequence ID" value="NZ_JBHUMM010000002.1"/>
</dbReference>
<accession>A0ABW5R6W4</accession>
<feature type="domain" description="SLH" evidence="4">
    <location>
        <begin position="417"/>
        <end position="475"/>
    </location>
</feature>
<dbReference type="InterPro" id="IPR050695">
    <property type="entry name" value="N-acetylmuramoyl_amidase_3"/>
</dbReference>
<feature type="signal peptide" evidence="3">
    <location>
        <begin position="1"/>
        <end position="25"/>
    </location>
</feature>
<dbReference type="InterPro" id="IPR001119">
    <property type="entry name" value="SLH_dom"/>
</dbReference>
<reference evidence="6" key="1">
    <citation type="journal article" date="2019" name="Int. J. Syst. Evol. Microbiol.">
        <title>The Global Catalogue of Microorganisms (GCM) 10K type strain sequencing project: providing services to taxonomists for standard genome sequencing and annotation.</title>
        <authorList>
            <consortium name="The Broad Institute Genomics Platform"/>
            <consortium name="The Broad Institute Genome Sequencing Center for Infectious Disease"/>
            <person name="Wu L."/>
            <person name="Ma J."/>
        </authorList>
    </citation>
    <scope>NUCLEOTIDE SEQUENCE [LARGE SCALE GENOMIC DNA]</scope>
    <source>
        <strain evidence="6">KCTC 33676</strain>
    </source>
</reference>
<dbReference type="PANTHER" id="PTHR30404">
    <property type="entry name" value="N-ACETYLMURAMOYL-L-ALANINE AMIDASE"/>
    <property type="match status" value="1"/>
</dbReference>
<dbReference type="InterPro" id="IPR002508">
    <property type="entry name" value="MurNAc-LAA_cat"/>
</dbReference>
<dbReference type="PROSITE" id="PS51272">
    <property type="entry name" value="SLH"/>
    <property type="match status" value="3"/>
</dbReference>
<dbReference type="CDD" id="cd02696">
    <property type="entry name" value="MurNAc-LAA"/>
    <property type="match status" value="1"/>
</dbReference>
<evidence type="ECO:0000256" key="1">
    <source>
        <dbReference type="ARBA" id="ARBA00022801"/>
    </source>
</evidence>
<dbReference type="GO" id="GO:0008745">
    <property type="term" value="F:N-acetylmuramoyl-L-alanine amidase activity"/>
    <property type="evidence" value="ECO:0007669"/>
    <property type="project" value="UniProtKB-EC"/>
</dbReference>